<accession>A0A0P1ANZ3</accession>
<name>A0A0P1ANZ3_PLAHL</name>
<dbReference type="GeneID" id="36408270"/>
<protein>
    <submittedName>
        <fullName evidence="2">Uncharacterized protein</fullName>
    </submittedName>
</protein>
<feature type="transmembrane region" description="Helical" evidence="1">
    <location>
        <begin position="68"/>
        <end position="86"/>
    </location>
</feature>
<dbReference type="EMBL" id="CCYD01000653">
    <property type="protein sequence ID" value="CEG42985.1"/>
    <property type="molecule type" value="Genomic_DNA"/>
</dbReference>
<evidence type="ECO:0000256" key="1">
    <source>
        <dbReference type="SAM" id="Phobius"/>
    </source>
</evidence>
<dbReference type="RefSeq" id="XP_024579354.1">
    <property type="nucleotide sequence ID" value="XM_024728927.1"/>
</dbReference>
<reference evidence="3" key="1">
    <citation type="submission" date="2014-09" db="EMBL/GenBank/DDBJ databases">
        <authorList>
            <person name="Sharma Rahul"/>
            <person name="Thines Marco"/>
        </authorList>
    </citation>
    <scope>NUCLEOTIDE SEQUENCE [LARGE SCALE GENOMIC DNA]</scope>
</reference>
<keyword evidence="1" id="KW-0812">Transmembrane</keyword>
<evidence type="ECO:0000313" key="3">
    <source>
        <dbReference type="Proteomes" id="UP000054928"/>
    </source>
</evidence>
<dbReference type="Proteomes" id="UP000054928">
    <property type="component" value="Unassembled WGS sequence"/>
</dbReference>
<evidence type="ECO:0000313" key="2">
    <source>
        <dbReference type="EMBL" id="CEG42985.1"/>
    </source>
</evidence>
<keyword evidence="3" id="KW-1185">Reference proteome</keyword>
<keyword evidence="1" id="KW-1133">Transmembrane helix</keyword>
<proteinExistence type="predicted"/>
<organism evidence="2 3">
    <name type="scientific">Plasmopara halstedii</name>
    <name type="common">Downy mildew of sunflower</name>
    <dbReference type="NCBI Taxonomy" id="4781"/>
    <lineage>
        <taxon>Eukaryota</taxon>
        <taxon>Sar</taxon>
        <taxon>Stramenopiles</taxon>
        <taxon>Oomycota</taxon>
        <taxon>Peronosporomycetes</taxon>
        <taxon>Peronosporales</taxon>
        <taxon>Peronosporaceae</taxon>
        <taxon>Plasmopara</taxon>
    </lineage>
</organism>
<dbReference type="AlphaFoldDB" id="A0A0P1ANZ3"/>
<keyword evidence="1" id="KW-0472">Membrane</keyword>
<sequence>MLQTTESDSLHEAFIRIFLGFEDVNLRLDHTVTAADANRWTEDEPLRLKYKRPSYRNKVSNFVANNEWIVGLLVGAVNFGFTMWMSRCDFDRH</sequence>